<name>A0AA44XXY3_BURVI</name>
<dbReference type="AlphaFoldDB" id="A0AA44XXY3"/>
<comment type="caution">
    <text evidence="1">The sequence shown here is derived from an EMBL/GenBank/DDBJ whole genome shotgun (WGS) entry which is preliminary data.</text>
</comment>
<dbReference type="EMBL" id="PVHK01000180">
    <property type="protein sequence ID" value="PRH39862.1"/>
    <property type="molecule type" value="Genomic_DNA"/>
</dbReference>
<proteinExistence type="predicted"/>
<evidence type="ECO:0000313" key="1">
    <source>
        <dbReference type="EMBL" id="PRH39862.1"/>
    </source>
</evidence>
<dbReference type="Proteomes" id="UP000237632">
    <property type="component" value="Unassembled WGS sequence"/>
</dbReference>
<accession>A0AA44XXY3</accession>
<organism evidence="1 2">
    <name type="scientific">Burkholderia vietnamiensis</name>
    <dbReference type="NCBI Taxonomy" id="60552"/>
    <lineage>
        <taxon>Bacteria</taxon>
        <taxon>Pseudomonadati</taxon>
        <taxon>Pseudomonadota</taxon>
        <taxon>Betaproteobacteria</taxon>
        <taxon>Burkholderiales</taxon>
        <taxon>Burkholderiaceae</taxon>
        <taxon>Burkholderia</taxon>
        <taxon>Burkholderia cepacia complex</taxon>
    </lineage>
</organism>
<evidence type="ECO:0000313" key="2">
    <source>
        <dbReference type="Proteomes" id="UP000237632"/>
    </source>
</evidence>
<reference evidence="1 2" key="1">
    <citation type="submission" date="2018-03" db="EMBL/GenBank/DDBJ databases">
        <authorList>
            <person name="Nguyen K."/>
            <person name="Fouts D."/>
            <person name="Sutton G."/>
        </authorList>
    </citation>
    <scope>NUCLEOTIDE SEQUENCE [LARGE SCALE GENOMIC DNA]</scope>
    <source>
        <strain evidence="1 2">AU3578</strain>
    </source>
</reference>
<gene>
    <name evidence="1" type="ORF">C6T65_24055</name>
</gene>
<dbReference type="SUPFAM" id="SSF51197">
    <property type="entry name" value="Clavaminate synthase-like"/>
    <property type="match status" value="1"/>
</dbReference>
<sequence>MESMLLNQLKRLSSDLTASERMSYKLLMSLAATTLSPGFIEDRALDKHDAYSIVSKVLVGLHTYGKPVTENGIAWKGRPDFVTDELLSNLQHEARRLRATATSYRDHTLGYNGEIANRLATSKEMVELVEAAVGPAIATGVASFIYYDQEGQGIPPHVDTDIFALNILMMLEHDFDHERRSDLVLFPPDGPKTGVHLQPGEIVIFYAGGVMHGRKPLHTNEKVTILTFGFQPQAVL</sequence>
<protein>
    <submittedName>
        <fullName evidence="1">Uncharacterized protein</fullName>
    </submittedName>
</protein>
<dbReference type="Gene3D" id="2.60.120.620">
    <property type="entry name" value="q2cbj1_9rhob like domain"/>
    <property type="match status" value="1"/>
</dbReference>